<feature type="site" description="Important for catalytic activity" evidence="7">
    <location>
        <position position="258"/>
    </location>
</feature>
<dbReference type="PANTHER" id="PTHR30518">
    <property type="entry name" value="ENDOLYTIC MUREIN TRANSGLYCOSYLASE"/>
    <property type="match status" value="1"/>
</dbReference>
<dbReference type="Gene3D" id="3.30.1490.480">
    <property type="entry name" value="Endolytic murein transglycosylase"/>
    <property type="match status" value="1"/>
</dbReference>
<reference evidence="8 9" key="1">
    <citation type="submission" date="2024-09" db="EMBL/GenBank/DDBJ databases">
        <authorList>
            <person name="Sun Q."/>
            <person name="Mori K."/>
        </authorList>
    </citation>
    <scope>NUCLEOTIDE SEQUENCE [LARGE SCALE GENOMIC DNA]</scope>
    <source>
        <strain evidence="8 9">NCAIM B.02529</strain>
    </source>
</reference>
<evidence type="ECO:0000256" key="1">
    <source>
        <dbReference type="ARBA" id="ARBA00022475"/>
    </source>
</evidence>
<organism evidence="8 9">
    <name type="scientific">Pontibacillus salicampi</name>
    <dbReference type="NCBI Taxonomy" id="1449801"/>
    <lineage>
        <taxon>Bacteria</taxon>
        <taxon>Bacillati</taxon>
        <taxon>Bacillota</taxon>
        <taxon>Bacilli</taxon>
        <taxon>Bacillales</taxon>
        <taxon>Bacillaceae</taxon>
        <taxon>Pontibacillus</taxon>
    </lineage>
</organism>
<dbReference type="EC" id="4.2.2.29" evidence="7"/>
<sequence length="374" mass="41985">MSSSNKGDQPNGKGNRQEEVKTVRKIVGITISAIALIILVVGISGYFYINSALKPVDPSDESTKKVTIPIGSSVSQISNILEENNIIKDGRVFRYYIKFKNESGFQAGDYQFSSSMKMDELIASLKTGKVAQDPTFTVTIPEGKTVEQIAGLYAKKMSFSKEEFLTKVNDQAYVEKLIEQYPSFLSDAILKPEVKTPLEGYLFAATYNYYEEKPSVDQVVRKMLQKSKKVIGPKLDSIKEKDMSVHEAITMASLIENEAPEPDDRKLISGVFFNRLEEDMPLQTDPTVIYAVGREKKDELHKHMDVESPYNTYKVKGLPVGPISNFAENSLEAVINPKASDNLYFIAAPDGEVYYSKSYKEHQNKVDKYLKQDS</sequence>
<dbReference type="HAMAP" id="MF_02065">
    <property type="entry name" value="MltG"/>
    <property type="match status" value="1"/>
</dbReference>
<dbReference type="Proteomes" id="UP001589836">
    <property type="component" value="Unassembled WGS sequence"/>
</dbReference>
<evidence type="ECO:0000313" key="9">
    <source>
        <dbReference type="Proteomes" id="UP001589836"/>
    </source>
</evidence>
<evidence type="ECO:0000313" key="8">
    <source>
        <dbReference type="EMBL" id="MFC0522514.1"/>
    </source>
</evidence>
<dbReference type="InterPro" id="IPR003770">
    <property type="entry name" value="MLTG-like"/>
</dbReference>
<keyword evidence="3 7" id="KW-1133">Transmembrane helix</keyword>
<comment type="similarity">
    <text evidence="7">Belongs to the transglycosylase MltG family.</text>
</comment>
<dbReference type="Pfam" id="PF02618">
    <property type="entry name" value="YceG"/>
    <property type="match status" value="1"/>
</dbReference>
<evidence type="ECO:0000256" key="3">
    <source>
        <dbReference type="ARBA" id="ARBA00022989"/>
    </source>
</evidence>
<evidence type="ECO:0000256" key="5">
    <source>
        <dbReference type="ARBA" id="ARBA00023239"/>
    </source>
</evidence>
<keyword evidence="4 7" id="KW-0472">Membrane</keyword>
<keyword evidence="1 7" id="KW-1003">Cell membrane</keyword>
<evidence type="ECO:0000256" key="2">
    <source>
        <dbReference type="ARBA" id="ARBA00022692"/>
    </source>
</evidence>
<comment type="function">
    <text evidence="7">Functions as a peptidoglycan terminase that cleaves nascent peptidoglycan strands endolytically to terminate their elongation.</text>
</comment>
<evidence type="ECO:0000256" key="7">
    <source>
        <dbReference type="HAMAP-Rule" id="MF_02065"/>
    </source>
</evidence>
<name>A0ABV6LJI1_9BACI</name>
<feature type="transmembrane region" description="Helical" evidence="7">
    <location>
        <begin position="26"/>
        <end position="49"/>
    </location>
</feature>
<keyword evidence="2 7" id="KW-0812">Transmembrane</keyword>
<comment type="caution">
    <text evidence="8">The sequence shown here is derived from an EMBL/GenBank/DDBJ whole genome shotgun (WGS) entry which is preliminary data.</text>
</comment>
<comment type="subcellular location">
    <subcellularLocation>
        <location evidence="7">Cell membrane</location>
        <topology evidence="7">Single-pass membrane protein</topology>
    </subcellularLocation>
</comment>
<gene>
    <name evidence="7 8" type="primary">mltG</name>
    <name evidence="8" type="ORF">ACFFGV_02775</name>
</gene>
<dbReference type="CDD" id="cd08010">
    <property type="entry name" value="MltG_like"/>
    <property type="match status" value="1"/>
</dbReference>
<dbReference type="Gene3D" id="3.30.160.60">
    <property type="entry name" value="Classic Zinc Finger"/>
    <property type="match status" value="1"/>
</dbReference>
<evidence type="ECO:0000256" key="6">
    <source>
        <dbReference type="ARBA" id="ARBA00023316"/>
    </source>
</evidence>
<comment type="catalytic activity">
    <reaction evidence="7">
        <text>a peptidoglycan chain = a peptidoglycan chain with N-acetyl-1,6-anhydromuramyl-[peptide] at the reducing end + a peptidoglycan chain with N-acetylglucosamine at the non-reducing end.</text>
        <dbReference type="EC" id="4.2.2.29"/>
    </reaction>
</comment>
<dbReference type="PANTHER" id="PTHR30518:SF2">
    <property type="entry name" value="ENDOLYTIC MUREIN TRANSGLYCOSYLASE"/>
    <property type="match status" value="1"/>
</dbReference>
<keyword evidence="9" id="KW-1185">Reference proteome</keyword>
<keyword evidence="6 7" id="KW-0961">Cell wall biogenesis/degradation</keyword>
<dbReference type="EMBL" id="JBHLTP010000003">
    <property type="protein sequence ID" value="MFC0522514.1"/>
    <property type="molecule type" value="Genomic_DNA"/>
</dbReference>
<protein>
    <recommendedName>
        <fullName evidence="7">Endolytic murein transglycosylase</fullName>
        <ecNumber evidence="7">4.2.2.29</ecNumber>
    </recommendedName>
    <alternativeName>
        <fullName evidence="7">Peptidoglycan lytic transglycosylase</fullName>
    </alternativeName>
    <alternativeName>
        <fullName evidence="7">Peptidoglycan polymerization terminase</fullName>
    </alternativeName>
</protein>
<proteinExistence type="inferred from homology"/>
<accession>A0ABV6LJI1</accession>
<dbReference type="RefSeq" id="WP_377345043.1">
    <property type="nucleotide sequence ID" value="NZ_JBHLTP010000003.1"/>
</dbReference>
<dbReference type="NCBIfam" id="TIGR00247">
    <property type="entry name" value="endolytic transglycosylase MltG"/>
    <property type="match status" value="1"/>
</dbReference>
<evidence type="ECO:0000256" key="4">
    <source>
        <dbReference type="ARBA" id="ARBA00023136"/>
    </source>
</evidence>
<keyword evidence="5 7" id="KW-0456">Lyase</keyword>